<evidence type="ECO:0000313" key="3">
    <source>
        <dbReference type="EMBL" id="CAA6829011.1"/>
    </source>
</evidence>
<dbReference type="PANTHER" id="PTHR31088:SF6">
    <property type="entry name" value="PHAGE SHOCK PROTEIN A"/>
    <property type="match status" value="1"/>
</dbReference>
<reference evidence="3" key="1">
    <citation type="submission" date="2020-01" db="EMBL/GenBank/DDBJ databases">
        <authorList>
            <person name="Meier V. D."/>
            <person name="Meier V D."/>
        </authorList>
    </citation>
    <scope>NUCLEOTIDE SEQUENCE</scope>
    <source>
        <strain evidence="3">HLG_WM_MAG_10</strain>
    </source>
</reference>
<keyword evidence="2" id="KW-0175">Coiled coil</keyword>
<evidence type="ECO:0000256" key="2">
    <source>
        <dbReference type="SAM" id="Coils"/>
    </source>
</evidence>
<dbReference type="PANTHER" id="PTHR31088">
    <property type="entry name" value="MEMBRANE-ASSOCIATED PROTEIN VIPP1, CHLOROPLASTIC"/>
    <property type="match status" value="1"/>
</dbReference>
<dbReference type="Pfam" id="PF04012">
    <property type="entry name" value="PspA_IM30"/>
    <property type="match status" value="1"/>
</dbReference>
<feature type="coiled-coil region" evidence="2">
    <location>
        <begin position="117"/>
        <end position="151"/>
    </location>
</feature>
<dbReference type="EMBL" id="CACVAQ010000454">
    <property type="protein sequence ID" value="CAA6829011.1"/>
    <property type="molecule type" value="Genomic_DNA"/>
</dbReference>
<organism evidence="3">
    <name type="scientific">uncultured Aureispira sp</name>
    <dbReference type="NCBI Taxonomy" id="1331704"/>
    <lineage>
        <taxon>Bacteria</taxon>
        <taxon>Pseudomonadati</taxon>
        <taxon>Bacteroidota</taxon>
        <taxon>Saprospiria</taxon>
        <taxon>Saprospirales</taxon>
        <taxon>Saprospiraceae</taxon>
        <taxon>Aureispira</taxon>
        <taxon>environmental samples</taxon>
    </lineage>
</organism>
<evidence type="ECO:0000256" key="1">
    <source>
        <dbReference type="ARBA" id="ARBA00043985"/>
    </source>
</evidence>
<dbReference type="AlphaFoldDB" id="A0A6S6UEX8"/>
<dbReference type="InterPro" id="IPR007157">
    <property type="entry name" value="PspA_VIPP1"/>
</dbReference>
<accession>A0A6S6UEX8</accession>
<proteinExistence type="inferred from homology"/>
<comment type="similarity">
    <text evidence="1">Belongs to the PspA/Vipp/IM30 family.</text>
</comment>
<gene>
    <name evidence="3" type="ORF">HELGO_WM57424</name>
</gene>
<sequence length="258" mass="29006">MWSFVKRLWNVLVGNLHEVADKFEQPITMTKQGIRDLETQLKESLESFAQVRAVAIRSKNEVNKAAQEAADYKKKAMALLHKAQKSDSSGDAERLAAEAMAQREQKLQLYQTHLATQQKYEKMVAGMEAKIKRLKREVSKWKSELKSLEARQKAATAGMKINKAMAGMDSGKTLEMLNKLKERVENDEALADAYGEMAVATKSIDEEINAALEGHQGMDALQALKEEMGLLKKEVIDLAPDKEIVEIEIEKEDRSDSI</sequence>
<name>A0A6S6UEX8_9BACT</name>
<protein>
    <submittedName>
        <fullName evidence="3">Phage shock protein A (IM30), suppresses sigma54-dependent transcription</fullName>
    </submittedName>
</protein>